<evidence type="ECO:0000313" key="2">
    <source>
        <dbReference type="Proteomes" id="UP000243723"/>
    </source>
</evidence>
<accession>A0A2P7Z1N2</accession>
<evidence type="ECO:0000313" key="1">
    <source>
        <dbReference type="EMBL" id="PSK42113.1"/>
    </source>
</evidence>
<comment type="caution">
    <text evidence="1">The sequence shown here is derived from an EMBL/GenBank/DDBJ whole genome shotgun (WGS) entry which is preliminary data.</text>
</comment>
<dbReference type="Proteomes" id="UP000243723">
    <property type="component" value="Unassembled WGS sequence"/>
</dbReference>
<proteinExistence type="predicted"/>
<keyword evidence="2" id="KW-1185">Reference proteome</keyword>
<reference evidence="1 2" key="1">
    <citation type="submission" date="2017-05" db="EMBL/GenBank/DDBJ databases">
        <title>Draft genome sequence of Elsinoe australis.</title>
        <authorList>
            <person name="Cheng Q."/>
        </authorList>
    </citation>
    <scope>NUCLEOTIDE SEQUENCE [LARGE SCALE GENOMIC DNA]</scope>
    <source>
        <strain evidence="1 2">NL1</strain>
    </source>
</reference>
<protein>
    <submittedName>
        <fullName evidence="1">Uncharacterized protein</fullName>
    </submittedName>
</protein>
<name>A0A2P7Z1N2_9PEZI</name>
<sequence>MKGVYSAIGALASFIAQAQANSDIISLYTNGATWIQEASATLILPPLPNPVSGDVAIWSAIMMENQASFLQGVTSNSPSGSYCGTSSSWCNFAYTLVGSNPIVGKGITAAPGSSVKTHYKLNPTSQLWDQNVYVNGKLVSSVSTSKYLFSLDQERDLNQRKGKGQHGDIFYVSIECASGNCAAHPAHTWQDISIVLNKADTSFKKSGNWAFGATGGQMSTPDAGKTWNFTTLNIPSQKAE</sequence>
<organism evidence="1 2">
    <name type="scientific">Elsinoe australis</name>
    <dbReference type="NCBI Taxonomy" id="40998"/>
    <lineage>
        <taxon>Eukaryota</taxon>
        <taxon>Fungi</taxon>
        <taxon>Dikarya</taxon>
        <taxon>Ascomycota</taxon>
        <taxon>Pezizomycotina</taxon>
        <taxon>Dothideomycetes</taxon>
        <taxon>Dothideomycetidae</taxon>
        <taxon>Myriangiales</taxon>
        <taxon>Elsinoaceae</taxon>
        <taxon>Elsinoe</taxon>
    </lineage>
</organism>
<dbReference type="EMBL" id="NHZQ01000335">
    <property type="protein sequence ID" value="PSK42113.1"/>
    <property type="molecule type" value="Genomic_DNA"/>
</dbReference>
<dbReference type="AlphaFoldDB" id="A0A2P7Z1N2"/>
<gene>
    <name evidence="1" type="ORF">B9Z65_4027</name>
</gene>
<dbReference type="OrthoDB" id="5086500at2759"/>